<dbReference type="SUPFAM" id="SSF103473">
    <property type="entry name" value="MFS general substrate transporter"/>
    <property type="match status" value="1"/>
</dbReference>
<feature type="transmembrane region" description="Helical" evidence="8">
    <location>
        <begin position="464"/>
        <end position="483"/>
    </location>
</feature>
<dbReference type="PROSITE" id="PS01022">
    <property type="entry name" value="PTR2_1"/>
    <property type="match status" value="1"/>
</dbReference>
<dbReference type="AlphaFoldDB" id="A0A9N7P2B9"/>
<comment type="caution">
    <text evidence="9">The sequence shown here is derived from an EMBL/GenBank/DDBJ whole genome shotgun (WGS) entry which is preliminary data.</text>
</comment>
<dbReference type="PANTHER" id="PTHR11654">
    <property type="entry name" value="OLIGOPEPTIDE TRANSPORTER-RELATED"/>
    <property type="match status" value="1"/>
</dbReference>
<evidence type="ECO:0000256" key="4">
    <source>
        <dbReference type="ARBA" id="ARBA00022989"/>
    </source>
</evidence>
<sequence length="572" mass="63551">MESIDEEHCYTKDGTVDYLNRPADRKKTGTWKACPFILGHECLERLAYYGMSSNLLQYFKDQLNQHSTTASKSLSNWSGTCYAMPLVGAFLADSYLGRYNTIAGFSVIYVVGMALLTLSTSIPGLKPTCHEKDTCHATSSQAALCYTALYFMALGSGAIKPCVSSYGADQFDDVDEPERARKSSFFVWFYFSINLGALVATSVVMWVQAQDGWAWGFGIPTIAMAGAAGFFFAGTRVYRYQRPGGSPLTRLCQVVVASVRKYRVVVPEDGCMLYETSDAQSAIVGSRKLNHTEQFRFLDRAAVFTQSDFNKGTANPWRLCTVTQVEELKGLLRLLPVWATGIIFSTVYGQMGNMFLLQALYLDSRVGGTHFRVPVASLTTFDTIGVMFWVIVYDRAIIPVARRFTGHRNGLTPLQRMGSGLLVSVFAMLAAAALEVARLDTVRRHGLYDVQEAPISIFWQVPQYFIIGFAEVLTQIGHLEFFYDQAPDSMRSLCSALSLTTFALGNYMSSVLVTLVTVFSTRNGGPGWIPDNLNYGHLHYFFELLAILSVLNLGLFVIVARRFTNKKTVETL</sequence>
<keyword evidence="10" id="KW-1185">Reference proteome</keyword>
<feature type="transmembrane region" description="Helical" evidence="8">
    <location>
        <begin position="540"/>
        <end position="560"/>
    </location>
</feature>
<feature type="transmembrane region" description="Helical" evidence="8">
    <location>
        <begin position="371"/>
        <end position="393"/>
    </location>
</feature>
<evidence type="ECO:0000256" key="5">
    <source>
        <dbReference type="ARBA" id="ARBA00023136"/>
    </source>
</evidence>
<evidence type="ECO:0000256" key="7">
    <source>
        <dbReference type="RuleBase" id="RU003755"/>
    </source>
</evidence>
<comment type="similarity">
    <text evidence="6">Belongs to the major facilitator superfamily. Phosphate:H(+) symporter (TC 2.A.1.9) family.</text>
</comment>
<dbReference type="InterPro" id="IPR018456">
    <property type="entry name" value="PTR2_symporter_CS"/>
</dbReference>
<feature type="transmembrane region" description="Helical" evidence="8">
    <location>
        <begin position="414"/>
        <end position="434"/>
    </location>
</feature>
<accession>A0A9N7P2B9</accession>
<dbReference type="InterPro" id="IPR036259">
    <property type="entry name" value="MFS_trans_sf"/>
</dbReference>
<gene>
    <name evidence="9" type="ORF">SHERM_08882</name>
</gene>
<dbReference type="InterPro" id="IPR000109">
    <property type="entry name" value="POT_fam"/>
</dbReference>
<feature type="transmembrane region" description="Helical" evidence="8">
    <location>
        <begin position="495"/>
        <end position="520"/>
    </location>
</feature>
<evidence type="ECO:0000256" key="1">
    <source>
        <dbReference type="ARBA" id="ARBA00004141"/>
    </source>
</evidence>
<keyword evidence="5 8" id="KW-0472">Membrane</keyword>
<evidence type="ECO:0000313" key="10">
    <source>
        <dbReference type="Proteomes" id="UP001153555"/>
    </source>
</evidence>
<dbReference type="GO" id="GO:0016020">
    <property type="term" value="C:membrane"/>
    <property type="evidence" value="ECO:0007669"/>
    <property type="project" value="UniProtKB-SubCell"/>
</dbReference>
<evidence type="ECO:0000256" key="2">
    <source>
        <dbReference type="ARBA" id="ARBA00005982"/>
    </source>
</evidence>
<dbReference type="OrthoDB" id="8904098at2759"/>
<evidence type="ECO:0000256" key="8">
    <source>
        <dbReference type="SAM" id="Phobius"/>
    </source>
</evidence>
<organism evidence="9 10">
    <name type="scientific">Striga hermonthica</name>
    <name type="common">Purple witchweed</name>
    <name type="synonym">Buchnera hermonthica</name>
    <dbReference type="NCBI Taxonomy" id="68872"/>
    <lineage>
        <taxon>Eukaryota</taxon>
        <taxon>Viridiplantae</taxon>
        <taxon>Streptophyta</taxon>
        <taxon>Embryophyta</taxon>
        <taxon>Tracheophyta</taxon>
        <taxon>Spermatophyta</taxon>
        <taxon>Magnoliopsida</taxon>
        <taxon>eudicotyledons</taxon>
        <taxon>Gunneridae</taxon>
        <taxon>Pentapetalae</taxon>
        <taxon>asterids</taxon>
        <taxon>lamiids</taxon>
        <taxon>Lamiales</taxon>
        <taxon>Orobanchaceae</taxon>
        <taxon>Buchnereae</taxon>
        <taxon>Striga</taxon>
    </lineage>
</organism>
<comment type="subcellular location">
    <subcellularLocation>
        <location evidence="1 7">Membrane</location>
        <topology evidence="1 7">Multi-pass membrane protein</topology>
    </subcellularLocation>
</comment>
<dbReference type="PROSITE" id="PS01023">
    <property type="entry name" value="PTR2_2"/>
    <property type="match status" value="1"/>
</dbReference>
<dbReference type="Proteomes" id="UP001153555">
    <property type="component" value="Unassembled WGS sequence"/>
</dbReference>
<keyword evidence="3 7" id="KW-0812">Transmembrane</keyword>
<evidence type="ECO:0000313" key="9">
    <source>
        <dbReference type="EMBL" id="CAA0843028.1"/>
    </source>
</evidence>
<keyword evidence="4 8" id="KW-1133">Transmembrane helix</keyword>
<feature type="transmembrane region" description="Helical" evidence="8">
    <location>
        <begin position="331"/>
        <end position="351"/>
    </location>
</feature>
<keyword evidence="7" id="KW-0813">Transport</keyword>
<dbReference type="EMBL" id="CACSLK010034598">
    <property type="protein sequence ID" value="CAA0843028.1"/>
    <property type="molecule type" value="Genomic_DNA"/>
</dbReference>
<feature type="transmembrane region" description="Helical" evidence="8">
    <location>
        <begin position="185"/>
        <end position="207"/>
    </location>
</feature>
<proteinExistence type="inferred from homology"/>
<evidence type="ECO:0000256" key="3">
    <source>
        <dbReference type="ARBA" id="ARBA00022692"/>
    </source>
</evidence>
<feature type="transmembrane region" description="Helical" evidence="8">
    <location>
        <begin position="213"/>
        <end position="233"/>
    </location>
</feature>
<evidence type="ECO:0000256" key="6">
    <source>
        <dbReference type="ARBA" id="ARBA00044504"/>
    </source>
</evidence>
<dbReference type="GO" id="GO:0006857">
    <property type="term" value="P:oligopeptide transport"/>
    <property type="evidence" value="ECO:0007669"/>
    <property type="project" value="InterPro"/>
</dbReference>
<feature type="transmembrane region" description="Helical" evidence="8">
    <location>
        <begin position="98"/>
        <end position="118"/>
    </location>
</feature>
<comment type="similarity">
    <text evidence="2 7">Belongs to the major facilitator superfamily. Proton-dependent oligopeptide transporter (POT/PTR) (TC 2.A.17) family.</text>
</comment>
<dbReference type="Gene3D" id="1.20.1250.20">
    <property type="entry name" value="MFS general substrate transporter like domains"/>
    <property type="match status" value="1"/>
</dbReference>
<dbReference type="Pfam" id="PF00854">
    <property type="entry name" value="PTR2"/>
    <property type="match status" value="1"/>
</dbReference>
<reference evidence="9" key="1">
    <citation type="submission" date="2019-12" db="EMBL/GenBank/DDBJ databases">
        <authorList>
            <person name="Scholes J."/>
        </authorList>
    </citation>
    <scope>NUCLEOTIDE SEQUENCE</scope>
</reference>
<dbReference type="GO" id="GO:0022857">
    <property type="term" value="F:transmembrane transporter activity"/>
    <property type="evidence" value="ECO:0007669"/>
    <property type="project" value="InterPro"/>
</dbReference>
<protein>
    <submittedName>
        <fullName evidence="9">Protein NRT1/ PTR FAMILY 8.2</fullName>
    </submittedName>
</protein>
<name>A0A9N7P2B9_STRHE</name>